<reference evidence="1" key="1">
    <citation type="journal article" date="2021" name="PeerJ">
        <title>Extensive microbial diversity within the chicken gut microbiome revealed by metagenomics and culture.</title>
        <authorList>
            <person name="Gilroy R."/>
            <person name="Ravi A."/>
            <person name="Getino M."/>
            <person name="Pursley I."/>
            <person name="Horton D.L."/>
            <person name="Alikhan N.F."/>
            <person name="Baker D."/>
            <person name="Gharbi K."/>
            <person name="Hall N."/>
            <person name="Watson M."/>
            <person name="Adriaenssens E.M."/>
            <person name="Foster-Nyarko E."/>
            <person name="Jarju S."/>
            <person name="Secka A."/>
            <person name="Antonio M."/>
            <person name="Oren A."/>
            <person name="Chaudhuri R.R."/>
            <person name="La Ragione R."/>
            <person name="Hildebrand F."/>
            <person name="Pallen M.J."/>
        </authorList>
    </citation>
    <scope>NUCLEOTIDE SEQUENCE</scope>
    <source>
        <strain evidence="1">CHK195-6426</strain>
    </source>
</reference>
<proteinExistence type="predicted"/>
<dbReference type="EMBL" id="DXGH01000073">
    <property type="protein sequence ID" value="HIW82632.1"/>
    <property type="molecule type" value="Genomic_DNA"/>
</dbReference>
<gene>
    <name evidence="1" type="ORF">H9742_14120</name>
</gene>
<evidence type="ECO:0000313" key="1">
    <source>
        <dbReference type="EMBL" id="HIW82632.1"/>
    </source>
</evidence>
<name>A0A9D1UCD8_9FIRM</name>
<organism evidence="1 2">
    <name type="scientific">Candidatus Acetatifactor stercoripullorum</name>
    <dbReference type="NCBI Taxonomy" id="2838414"/>
    <lineage>
        <taxon>Bacteria</taxon>
        <taxon>Bacillati</taxon>
        <taxon>Bacillota</taxon>
        <taxon>Clostridia</taxon>
        <taxon>Lachnospirales</taxon>
        <taxon>Lachnospiraceae</taxon>
        <taxon>Acetatifactor</taxon>
    </lineage>
</organism>
<accession>A0A9D1UCD8</accession>
<evidence type="ECO:0000313" key="2">
    <source>
        <dbReference type="Proteomes" id="UP000824265"/>
    </source>
</evidence>
<comment type="caution">
    <text evidence="1">The sequence shown here is derived from an EMBL/GenBank/DDBJ whole genome shotgun (WGS) entry which is preliminary data.</text>
</comment>
<protein>
    <recommendedName>
        <fullName evidence="3">Com family DNA-binding transcriptional regulator</fullName>
    </recommendedName>
</protein>
<dbReference type="AlphaFoldDB" id="A0A9D1UCD8"/>
<reference evidence="1" key="2">
    <citation type="submission" date="2021-04" db="EMBL/GenBank/DDBJ databases">
        <authorList>
            <person name="Gilroy R."/>
        </authorList>
    </citation>
    <scope>NUCLEOTIDE SEQUENCE</scope>
    <source>
        <strain evidence="1">CHK195-6426</strain>
    </source>
</reference>
<evidence type="ECO:0008006" key="3">
    <source>
        <dbReference type="Google" id="ProtNLM"/>
    </source>
</evidence>
<dbReference type="Proteomes" id="UP000824265">
    <property type="component" value="Unassembled WGS sequence"/>
</dbReference>
<dbReference type="NCBIfam" id="TIGR01053">
    <property type="entry name" value="LSD1"/>
    <property type="match status" value="1"/>
</dbReference>
<sequence length="64" mass="6808">MVEIRCKGCGRLLGYFEGSGRIKCQRAGCGAVNEFDTASMQYAPAARKAASMRNRATSSGVTLC</sequence>